<evidence type="ECO:0000313" key="2">
    <source>
        <dbReference type="Proteomes" id="UP000276133"/>
    </source>
</evidence>
<comment type="caution">
    <text evidence="1">The sequence shown here is derived from an EMBL/GenBank/DDBJ whole genome shotgun (WGS) entry which is preliminary data.</text>
</comment>
<gene>
    <name evidence="1" type="ORF">BpHYR1_051835</name>
</gene>
<keyword evidence="2" id="KW-1185">Reference proteome</keyword>
<name>A0A3M7RT52_BRAPC</name>
<dbReference type="Proteomes" id="UP000276133">
    <property type="component" value="Unassembled WGS sequence"/>
</dbReference>
<proteinExistence type="predicted"/>
<organism evidence="1 2">
    <name type="scientific">Brachionus plicatilis</name>
    <name type="common">Marine rotifer</name>
    <name type="synonym">Brachionus muelleri</name>
    <dbReference type="NCBI Taxonomy" id="10195"/>
    <lineage>
        <taxon>Eukaryota</taxon>
        <taxon>Metazoa</taxon>
        <taxon>Spiralia</taxon>
        <taxon>Gnathifera</taxon>
        <taxon>Rotifera</taxon>
        <taxon>Eurotatoria</taxon>
        <taxon>Monogononta</taxon>
        <taxon>Pseudotrocha</taxon>
        <taxon>Ploima</taxon>
        <taxon>Brachionidae</taxon>
        <taxon>Brachionus</taxon>
    </lineage>
</organism>
<dbReference type="AlphaFoldDB" id="A0A3M7RT52"/>
<accession>A0A3M7RT52</accession>
<protein>
    <submittedName>
        <fullName evidence="1">Uncharacterized protein</fullName>
    </submittedName>
</protein>
<sequence length="107" mass="12751">MKYFKFEVKAGINKLIQVDERWTLSSSEWLTSSLKNLSLIAQGCFEFLITFDCRAGINFFPFKMWLKREFRIGFDAERSRVWFERNVSFFNLNVKLFFRCPAAVKVV</sequence>
<reference evidence="1 2" key="1">
    <citation type="journal article" date="2018" name="Sci. Rep.">
        <title>Genomic signatures of local adaptation to the degree of environmental predictability in rotifers.</title>
        <authorList>
            <person name="Franch-Gras L."/>
            <person name="Hahn C."/>
            <person name="Garcia-Roger E.M."/>
            <person name="Carmona M.J."/>
            <person name="Serra M."/>
            <person name="Gomez A."/>
        </authorList>
    </citation>
    <scope>NUCLEOTIDE SEQUENCE [LARGE SCALE GENOMIC DNA]</scope>
    <source>
        <strain evidence="1">HYR1</strain>
    </source>
</reference>
<dbReference type="EMBL" id="REGN01002683">
    <property type="protein sequence ID" value="RNA26753.1"/>
    <property type="molecule type" value="Genomic_DNA"/>
</dbReference>
<evidence type="ECO:0000313" key="1">
    <source>
        <dbReference type="EMBL" id="RNA26753.1"/>
    </source>
</evidence>